<evidence type="ECO:0000313" key="7">
    <source>
        <dbReference type="Proteomes" id="UP000637359"/>
    </source>
</evidence>
<evidence type="ECO:0000259" key="5">
    <source>
        <dbReference type="PROSITE" id="PS51462"/>
    </source>
</evidence>
<keyword evidence="2 4" id="KW-0378">Hydrolase</keyword>
<evidence type="ECO:0000256" key="4">
    <source>
        <dbReference type="RuleBase" id="RU003476"/>
    </source>
</evidence>
<dbReference type="RefSeq" id="WP_186869202.1">
    <property type="nucleotide sequence ID" value="NZ_JACOOL010000004.1"/>
</dbReference>
<dbReference type="Proteomes" id="UP000637359">
    <property type="component" value="Unassembled WGS sequence"/>
</dbReference>
<gene>
    <name evidence="6" type="ORF">H8S33_06595</name>
</gene>
<protein>
    <submittedName>
        <fullName evidence="6">8-oxo-dGTP diphosphatase</fullName>
    </submittedName>
</protein>
<feature type="domain" description="Nudix hydrolase" evidence="5">
    <location>
        <begin position="1"/>
        <end position="132"/>
    </location>
</feature>
<dbReference type="GO" id="GO:0016787">
    <property type="term" value="F:hydrolase activity"/>
    <property type="evidence" value="ECO:0007669"/>
    <property type="project" value="UniProtKB-KW"/>
</dbReference>
<dbReference type="PANTHER" id="PTHR43222">
    <property type="entry name" value="NUDIX HYDROLASE 23"/>
    <property type="match status" value="1"/>
</dbReference>
<dbReference type="InterPro" id="IPR015797">
    <property type="entry name" value="NUDIX_hydrolase-like_dom_sf"/>
</dbReference>
<organism evidence="6 7">
    <name type="scientific">Ornithinibacillus hominis</name>
    <dbReference type="NCBI Taxonomy" id="2763055"/>
    <lineage>
        <taxon>Bacteria</taxon>
        <taxon>Bacillati</taxon>
        <taxon>Bacillota</taxon>
        <taxon>Bacilli</taxon>
        <taxon>Bacillales</taxon>
        <taxon>Bacillaceae</taxon>
        <taxon>Ornithinibacillus</taxon>
    </lineage>
</organism>
<evidence type="ECO:0000256" key="2">
    <source>
        <dbReference type="ARBA" id="ARBA00022801"/>
    </source>
</evidence>
<dbReference type="PANTHER" id="PTHR43222:SF2">
    <property type="entry name" value="NUDIX HYDROLASE 23, CHLOROPLASTIC"/>
    <property type="match status" value="1"/>
</dbReference>
<proteinExistence type="inferred from homology"/>
<dbReference type="Pfam" id="PF00293">
    <property type="entry name" value="NUDIX"/>
    <property type="match status" value="1"/>
</dbReference>
<dbReference type="PROSITE" id="PS00893">
    <property type="entry name" value="NUDIX_BOX"/>
    <property type="match status" value="1"/>
</dbReference>
<dbReference type="Gene3D" id="3.90.79.10">
    <property type="entry name" value="Nucleoside Triphosphate Pyrophosphohydrolase"/>
    <property type="match status" value="1"/>
</dbReference>
<keyword evidence="7" id="KW-1185">Reference proteome</keyword>
<evidence type="ECO:0000313" key="6">
    <source>
        <dbReference type="EMBL" id="MBC5636490.1"/>
    </source>
</evidence>
<comment type="cofactor">
    <cofactor evidence="1">
        <name>Mg(2+)</name>
        <dbReference type="ChEBI" id="CHEBI:18420"/>
    </cofactor>
</comment>
<sequence length="162" mass="18636">MLHYTIGFIRRGDEILLLNREKSSWMGSWNGVGGKLDKGESPEACILRETYEETGIVLEEIQFKGLVTWNVDNSYTGGMYAFVGEVPESYPYPTPIKTAEGILDWKKVDWIFHPENTGVANLSYFLSEMLQNENVYEHHFTYQNSDVINFERKKLSLLEGVN</sequence>
<name>A0A923L4Z9_9BACI</name>
<evidence type="ECO:0000256" key="1">
    <source>
        <dbReference type="ARBA" id="ARBA00001946"/>
    </source>
</evidence>
<dbReference type="InterPro" id="IPR020476">
    <property type="entry name" value="Nudix_hydrolase"/>
</dbReference>
<evidence type="ECO:0000256" key="3">
    <source>
        <dbReference type="ARBA" id="ARBA00022842"/>
    </source>
</evidence>
<comment type="caution">
    <text evidence="6">The sequence shown here is derived from an EMBL/GenBank/DDBJ whole genome shotgun (WGS) entry which is preliminary data.</text>
</comment>
<accession>A0A923L4Z9</accession>
<dbReference type="PRINTS" id="PR00502">
    <property type="entry name" value="NUDIXFAMILY"/>
</dbReference>
<reference evidence="6" key="1">
    <citation type="submission" date="2020-08" db="EMBL/GenBank/DDBJ databases">
        <title>Genome public.</title>
        <authorList>
            <person name="Liu C."/>
            <person name="Sun Q."/>
        </authorList>
    </citation>
    <scope>NUCLEOTIDE SEQUENCE</scope>
    <source>
        <strain evidence="6">BX22</strain>
    </source>
</reference>
<dbReference type="AlphaFoldDB" id="A0A923L4Z9"/>
<dbReference type="InterPro" id="IPR000086">
    <property type="entry name" value="NUDIX_hydrolase_dom"/>
</dbReference>
<comment type="similarity">
    <text evidence="4">Belongs to the Nudix hydrolase family.</text>
</comment>
<dbReference type="SUPFAM" id="SSF55811">
    <property type="entry name" value="Nudix"/>
    <property type="match status" value="1"/>
</dbReference>
<dbReference type="CDD" id="cd18886">
    <property type="entry name" value="NUDIX_MutT_Nudt1"/>
    <property type="match status" value="1"/>
</dbReference>
<dbReference type="InterPro" id="IPR020084">
    <property type="entry name" value="NUDIX_hydrolase_CS"/>
</dbReference>
<dbReference type="EMBL" id="JACOOL010000004">
    <property type="protein sequence ID" value="MBC5636490.1"/>
    <property type="molecule type" value="Genomic_DNA"/>
</dbReference>
<dbReference type="PROSITE" id="PS51462">
    <property type="entry name" value="NUDIX"/>
    <property type="match status" value="1"/>
</dbReference>
<keyword evidence="3" id="KW-0460">Magnesium</keyword>